<proteinExistence type="predicted"/>
<evidence type="ECO:0000313" key="3">
    <source>
        <dbReference type="Proteomes" id="UP001165384"/>
    </source>
</evidence>
<feature type="chain" id="PRO_5045562739" description="Lipoprotein" evidence="1">
    <location>
        <begin position="22"/>
        <end position="79"/>
    </location>
</feature>
<dbReference type="EMBL" id="JAKLTN010000003">
    <property type="protein sequence ID" value="MCG2578482.1"/>
    <property type="molecule type" value="Genomic_DNA"/>
</dbReference>
<keyword evidence="3" id="KW-1185">Reference proteome</keyword>
<dbReference type="Proteomes" id="UP001165384">
    <property type="component" value="Unassembled WGS sequence"/>
</dbReference>
<evidence type="ECO:0008006" key="4">
    <source>
        <dbReference type="Google" id="ProtNLM"/>
    </source>
</evidence>
<protein>
    <recommendedName>
        <fullName evidence="4">Lipoprotein</fullName>
    </recommendedName>
</protein>
<evidence type="ECO:0000313" key="2">
    <source>
        <dbReference type="EMBL" id="MCG2578482.1"/>
    </source>
</evidence>
<sequence length="79" mass="8690">MTIFPRHALAFALFLPLAACALFPSWHWARPGASDADYKADETQCKAQTYSGTDGMVTNASVRRMHACMEAKGWVKVAN</sequence>
<accession>A0ABS9K5N4</accession>
<feature type="signal peptide" evidence="1">
    <location>
        <begin position="1"/>
        <end position="21"/>
    </location>
</feature>
<organism evidence="2 3">
    <name type="scientific">Dechloromonas hankyongensis</name>
    <dbReference type="NCBI Taxonomy" id="2908002"/>
    <lineage>
        <taxon>Bacteria</taxon>
        <taxon>Pseudomonadati</taxon>
        <taxon>Pseudomonadota</taxon>
        <taxon>Betaproteobacteria</taxon>
        <taxon>Rhodocyclales</taxon>
        <taxon>Azonexaceae</taxon>
        <taxon>Dechloromonas</taxon>
    </lineage>
</organism>
<name>A0ABS9K5N4_9RHOO</name>
<comment type="caution">
    <text evidence="2">The sequence shown here is derived from an EMBL/GenBank/DDBJ whole genome shotgun (WGS) entry which is preliminary data.</text>
</comment>
<evidence type="ECO:0000256" key="1">
    <source>
        <dbReference type="SAM" id="SignalP"/>
    </source>
</evidence>
<gene>
    <name evidence="2" type="ORF">LZ012_15915</name>
</gene>
<dbReference type="RefSeq" id="WP_275711854.1">
    <property type="nucleotide sequence ID" value="NZ_JAKLTN010000003.1"/>
</dbReference>
<keyword evidence="1" id="KW-0732">Signal</keyword>
<reference evidence="2" key="1">
    <citation type="submission" date="2022-01" db="EMBL/GenBank/DDBJ databases">
        <authorList>
            <person name="Jo J.-H."/>
            <person name="Im W.-T."/>
        </authorList>
    </citation>
    <scope>NUCLEOTIDE SEQUENCE</scope>
    <source>
        <strain evidence="2">XY25</strain>
    </source>
</reference>